<comment type="similarity">
    <text evidence="1">Belongs to the Gfa family.</text>
</comment>
<evidence type="ECO:0000256" key="2">
    <source>
        <dbReference type="ARBA" id="ARBA00022723"/>
    </source>
</evidence>
<accession>A0A0D2Q985</accession>
<sequence>YHGRACLCKASKFTLMGELFHYTICHCRNCEQTGGSAFLSHAMFKGSRAF</sequence>
<dbReference type="Proteomes" id="UP000054270">
    <property type="component" value="Unassembled WGS sequence"/>
</dbReference>
<feature type="non-terminal residue" evidence="5">
    <location>
        <position position="1"/>
    </location>
</feature>
<evidence type="ECO:0000313" key="6">
    <source>
        <dbReference type="Proteomes" id="UP000054270"/>
    </source>
</evidence>
<dbReference type="EMBL" id="KN817522">
    <property type="protein sequence ID" value="KJA28205.1"/>
    <property type="molecule type" value="Genomic_DNA"/>
</dbReference>
<dbReference type="InterPro" id="IPR011057">
    <property type="entry name" value="Mss4-like_sf"/>
</dbReference>
<keyword evidence="2" id="KW-0479">Metal-binding</keyword>
<evidence type="ECO:0000256" key="1">
    <source>
        <dbReference type="ARBA" id="ARBA00005495"/>
    </source>
</evidence>
<feature type="domain" description="CENP-V/GFA" evidence="4">
    <location>
        <begin position="1"/>
        <end position="50"/>
    </location>
</feature>
<dbReference type="GO" id="GO:0016846">
    <property type="term" value="F:carbon-sulfur lyase activity"/>
    <property type="evidence" value="ECO:0007669"/>
    <property type="project" value="InterPro"/>
</dbReference>
<dbReference type="SUPFAM" id="SSF51316">
    <property type="entry name" value="Mss4-like"/>
    <property type="match status" value="1"/>
</dbReference>
<dbReference type="PROSITE" id="PS51891">
    <property type="entry name" value="CENP_V_GFA"/>
    <property type="match status" value="1"/>
</dbReference>
<keyword evidence="3" id="KW-0862">Zinc</keyword>
<name>A0A0D2Q985_HYPSF</name>
<organism evidence="5 6">
    <name type="scientific">Hypholoma sublateritium (strain FD-334 SS-4)</name>
    <dbReference type="NCBI Taxonomy" id="945553"/>
    <lineage>
        <taxon>Eukaryota</taxon>
        <taxon>Fungi</taxon>
        <taxon>Dikarya</taxon>
        <taxon>Basidiomycota</taxon>
        <taxon>Agaricomycotina</taxon>
        <taxon>Agaricomycetes</taxon>
        <taxon>Agaricomycetidae</taxon>
        <taxon>Agaricales</taxon>
        <taxon>Agaricineae</taxon>
        <taxon>Strophariaceae</taxon>
        <taxon>Hypholoma</taxon>
    </lineage>
</organism>
<proteinExistence type="inferred from homology"/>
<dbReference type="Gene3D" id="3.90.1590.10">
    <property type="entry name" value="glutathione-dependent formaldehyde- activating enzyme (gfa)"/>
    <property type="match status" value="1"/>
</dbReference>
<evidence type="ECO:0000256" key="3">
    <source>
        <dbReference type="ARBA" id="ARBA00022833"/>
    </source>
</evidence>
<protein>
    <recommendedName>
        <fullName evidence="4">CENP-V/GFA domain-containing protein</fullName>
    </recommendedName>
</protein>
<evidence type="ECO:0000259" key="4">
    <source>
        <dbReference type="PROSITE" id="PS51891"/>
    </source>
</evidence>
<dbReference type="GO" id="GO:0046872">
    <property type="term" value="F:metal ion binding"/>
    <property type="evidence" value="ECO:0007669"/>
    <property type="project" value="UniProtKB-KW"/>
</dbReference>
<keyword evidence="6" id="KW-1185">Reference proteome</keyword>
<dbReference type="AlphaFoldDB" id="A0A0D2Q985"/>
<reference evidence="6" key="1">
    <citation type="submission" date="2014-04" db="EMBL/GenBank/DDBJ databases">
        <title>Evolutionary Origins and Diversification of the Mycorrhizal Mutualists.</title>
        <authorList>
            <consortium name="DOE Joint Genome Institute"/>
            <consortium name="Mycorrhizal Genomics Consortium"/>
            <person name="Kohler A."/>
            <person name="Kuo A."/>
            <person name="Nagy L.G."/>
            <person name="Floudas D."/>
            <person name="Copeland A."/>
            <person name="Barry K.W."/>
            <person name="Cichocki N."/>
            <person name="Veneault-Fourrey C."/>
            <person name="LaButti K."/>
            <person name="Lindquist E.A."/>
            <person name="Lipzen A."/>
            <person name="Lundell T."/>
            <person name="Morin E."/>
            <person name="Murat C."/>
            <person name="Riley R."/>
            <person name="Ohm R."/>
            <person name="Sun H."/>
            <person name="Tunlid A."/>
            <person name="Henrissat B."/>
            <person name="Grigoriev I.V."/>
            <person name="Hibbett D.S."/>
            <person name="Martin F."/>
        </authorList>
    </citation>
    <scope>NUCLEOTIDE SEQUENCE [LARGE SCALE GENOMIC DNA]</scope>
    <source>
        <strain evidence="6">FD-334 SS-4</strain>
    </source>
</reference>
<gene>
    <name evidence="5" type="ORF">HYPSUDRAFT_130267</name>
</gene>
<dbReference type="OrthoDB" id="9985472at2759"/>
<dbReference type="Pfam" id="PF04828">
    <property type="entry name" value="GFA"/>
    <property type="match status" value="1"/>
</dbReference>
<dbReference type="InterPro" id="IPR006913">
    <property type="entry name" value="CENP-V/GFA"/>
</dbReference>
<evidence type="ECO:0000313" key="5">
    <source>
        <dbReference type="EMBL" id="KJA28205.1"/>
    </source>
</evidence>